<sequence length="75" mass="8742">MSRRPLTEREFERGANRLFEGDWSDDEEDLFHCEDSPDENYSPTDSDTKSTISTHDCSSDDEMAANEIYHDHEII</sequence>
<name>A0AAW1IFK2_POPJA</name>
<dbReference type="Proteomes" id="UP001458880">
    <property type="component" value="Unassembled WGS sequence"/>
</dbReference>
<accession>A0AAW1IFK2</accession>
<proteinExistence type="predicted"/>
<evidence type="ECO:0000256" key="1">
    <source>
        <dbReference type="SAM" id="MobiDB-lite"/>
    </source>
</evidence>
<feature type="compositionally biased region" description="Polar residues" evidence="1">
    <location>
        <begin position="39"/>
        <end position="56"/>
    </location>
</feature>
<feature type="region of interest" description="Disordered" evidence="1">
    <location>
        <begin position="28"/>
        <end position="58"/>
    </location>
</feature>
<evidence type="ECO:0000313" key="2">
    <source>
        <dbReference type="EMBL" id="KAK9688629.1"/>
    </source>
</evidence>
<dbReference type="EMBL" id="JASPKY010000583">
    <property type="protein sequence ID" value="KAK9688629.1"/>
    <property type="molecule type" value="Genomic_DNA"/>
</dbReference>
<organism evidence="2 3">
    <name type="scientific">Popillia japonica</name>
    <name type="common">Japanese beetle</name>
    <dbReference type="NCBI Taxonomy" id="7064"/>
    <lineage>
        <taxon>Eukaryota</taxon>
        <taxon>Metazoa</taxon>
        <taxon>Ecdysozoa</taxon>
        <taxon>Arthropoda</taxon>
        <taxon>Hexapoda</taxon>
        <taxon>Insecta</taxon>
        <taxon>Pterygota</taxon>
        <taxon>Neoptera</taxon>
        <taxon>Endopterygota</taxon>
        <taxon>Coleoptera</taxon>
        <taxon>Polyphaga</taxon>
        <taxon>Scarabaeiformia</taxon>
        <taxon>Scarabaeidae</taxon>
        <taxon>Rutelinae</taxon>
        <taxon>Popillia</taxon>
    </lineage>
</organism>
<protein>
    <submittedName>
        <fullName evidence="2">Uncharacterized protein</fullName>
    </submittedName>
</protein>
<keyword evidence="3" id="KW-1185">Reference proteome</keyword>
<dbReference type="AlphaFoldDB" id="A0AAW1IFK2"/>
<comment type="caution">
    <text evidence="2">The sequence shown here is derived from an EMBL/GenBank/DDBJ whole genome shotgun (WGS) entry which is preliminary data.</text>
</comment>
<gene>
    <name evidence="2" type="ORF">QE152_g35172</name>
</gene>
<evidence type="ECO:0000313" key="3">
    <source>
        <dbReference type="Proteomes" id="UP001458880"/>
    </source>
</evidence>
<reference evidence="2 3" key="1">
    <citation type="journal article" date="2024" name="BMC Genomics">
        <title>De novo assembly and annotation of Popillia japonica's genome with initial clues to its potential as an invasive pest.</title>
        <authorList>
            <person name="Cucini C."/>
            <person name="Boschi S."/>
            <person name="Funari R."/>
            <person name="Cardaioli E."/>
            <person name="Iannotti N."/>
            <person name="Marturano G."/>
            <person name="Paoli F."/>
            <person name="Bruttini M."/>
            <person name="Carapelli A."/>
            <person name="Frati F."/>
            <person name="Nardi F."/>
        </authorList>
    </citation>
    <scope>NUCLEOTIDE SEQUENCE [LARGE SCALE GENOMIC DNA]</scope>
    <source>
        <strain evidence="2">DMR45628</strain>
    </source>
</reference>